<evidence type="ECO:0000313" key="2">
    <source>
        <dbReference type="EMBL" id="CAL6025506.1"/>
    </source>
</evidence>
<gene>
    <name evidence="1" type="ORF">HINF_LOCUS29155</name>
    <name evidence="2" type="ORF">HINF_LOCUS30344</name>
</gene>
<proteinExistence type="predicted"/>
<dbReference type="EMBL" id="CATOUU010000694">
    <property type="protein sequence ID" value="CAI9941510.1"/>
    <property type="molecule type" value="Genomic_DNA"/>
</dbReference>
<evidence type="ECO:0000313" key="3">
    <source>
        <dbReference type="Proteomes" id="UP001642409"/>
    </source>
</evidence>
<accession>A0AA86PU76</accession>
<dbReference type="Proteomes" id="UP001642409">
    <property type="component" value="Unassembled WGS sequence"/>
</dbReference>
<sequence length="385" mass="43501">MEMALKVWNSVQKEPFARKELIVNCAEIELVTRFSLHCDKALMLTQIIIFLSTSTSVMLLPKMFAQLPSSPVTWQRPDTFRLLTLAAWPKTEKLPWKLKSRLGSNTTSELSAVVPWVKTQLEELPIWVTAETGSTVVMGSGLSQKPQQLQKWAVLFVCGPVMVMRESSETSIVTLIPAPTRQPLSAAAYMFPDRVELEIVITAFWATAEMAPHVELVVELANIVITALSCSRIIFQQKLAIPDTSPMFVFISTVRLTFVTFTEDEFSNNPAAFRIPEPLVRKFALKTESITQIFLETRLRSADEVDVDFTLITQFSTTKLPVIEKVENDGAVISACILRFFATSVCKKKEKATSEVAVYYICLSTIYTYFSQYRTDYILEQIQLH</sequence>
<organism evidence="1">
    <name type="scientific">Hexamita inflata</name>
    <dbReference type="NCBI Taxonomy" id="28002"/>
    <lineage>
        <taxon>Eukaryota</taxon>
        <taxon>Metamonada</taxon>
        <taxon>Diplomonadida</taxon>
        <taxon>Hexamitidae</taxon>
        <taxon>Hexamitinae</taxon>
        <taxon>Hexamita</taxon>
    </lineage>
</organism>
<reference evidence="2 3" key="2">
    <citation type="submission" date="2024-07" db="EMBL/GenBank/DDBJ databases">
        <authorList>
            <person name="Akdeniz Z."/>
        </authorList>
    </citation>
    <scope>NUCLEOTIDE SEQUENCE [LARGE SCALE GENOMIC DNA]</scope>
</reference>
<evidence type="ECO:0000313" key="1">
    <source>
        <dbReference type="EMBL" id="CAI9941510.1"/>
    </source>
</evidence>
<dbReference type="EMBL" id="CAXDID020000099">
    <property type="protein sequence ID" value="CAL6025506.1"/>
    <property type="molecule type" value="Genomic_DNA"/>
</dbReference>
<protein>
    <submittedName>
        <fullName evidence="2">Hypothetical_protein</fullName>
    </submittedName>
</protein>
<reference evidence="1" key="1">
    <citation type="submission" date="2023-06" db="EMBL/GenBank/DDBJ databases">
        <authorList>
            <person name="Kurt Z."/>
        </authorList>
    </citation>
    <scope>NUCLEOTIDE SEQUENCE</scope>
</reference>
<dbReference type="AlphaFoldDB" id="A0AA86PU76"/>
<name>A0AA86PU76_9EUKA</name>
<comment type="caution">
    <text evidence="1">The sequence shown here is derived from an EMBL/GenBank/DDBJ whole genome shotgun (WGS) entry which is preliminary data.</text>
</comment>
<keyword evidence="3" id="KW-1185">Reference proteome</keyword>